<sequence>MCLQCNYEVSKTFTITKLAKHHSEELIPTGEGLDVFVDLILGNNTIKLTSIQEGCKLSEYILIFKHIIRYEKRLCSLPIQVRSLGFSLQLSKYQ</sequence>
<evidence type="ECO:0000313" key="1">
    <source>
        <dbReference type="EMBL" id="AEW21243.1"/>
    </source>
</evidence>
<gene>
    <name evidence="1" type="ordered locus">BFO_0351</name>
</gene>
<dbReference type="KEGG" id="tfo:BFO_0351"/>
<dbReference type="EMBL" id="CP003191">
    <property type="protein sequence ID" value="AEW21243.1"/>
    <property type="molecule type" value="Genomic_DNA"/>
</dbReference>
<organism evidence="1 2">
    <name type="scientific">Tannerella forsythia (strain ATCC 43037 / JCM 10827 / CCUG 21028 A / KCTC 5666 / FDC 338)</name>
    <name type="common">Bacteroides forsythus</name>
    <dbReference type="NCBI Taxonomy" id="203275"/>
    <lineage>
        <taxon>Bacteria</taxon>
        <taxon>Pseudomonadati</taxon>
        <taxon>Bacteroidota</taxon>
        <taxon>Bacteroidia</taxon>
        <taxon>Bacteroidales</taxon>
        <taxon>Tannerellaceae</taxon>
        <taxon>Tannerella</taxon>
    </lineage>
</organism>
<proteinExistence type="predicted"/>
<protein>
    <submittedName>
        <fullName evidence="1">Uncharacterized protein</fullName>
    </submittedName>
</protein>
<name>G8UK46_TANFA</name>
<dbReference type="Proteomes" id="UP000005436">
    <property type="component" value="Chromosome"/>
</dbReference>
<dbReference type="AlphaFoldDB" id="G8UK46"/>
<dbReference type="HOGENOM" id="CLU_185383_0_0_10"/>
<evidence type="ECO:0000313" key="2">
    <source>
        <dbReference type="Proteomes" id="UP000005436"/>
    </source>
</evidence>
<accession>G8UK46</accession>
<reference evidence="2" key="1">
    <citation type="submission" date="2011-12" db="EMBL/GenBank/DDBJ databases">
        <title>Complete sequence of Tannerella forsythia ATCC 43037.</title>
        <authorList>
            <person name="Dewhirst F."/>
            <person name="Tanner A."/>
            <person name="Izard J."/>
            <person name="Brinkac L."/>
            <person name="Durkin A.S."/>
            <person name="Hostetler J."/>
            <person name="Shetty J."/>
            <person name="Torralba M."/>
            <person name="Gill S."/>
            <person name="Nelson K."/>
        </authorList>
    </citation>
    <scope>NUCLEOTIDE SEQUENCE [LARGE SCALE GENOMIC DNA]</scope>
    <source>
        <strain evidence="2">ATCC 43037 / JCM 10827 / CCUG 33226 / KCTC 5666 / FDC 338</strain>
    </source>
</reference>
<keyword evidence="2" id="KW-1185">Reference proteome</keyword>